<sequence length="277" mass="32217">MVRGHLFGSIHGLLNLGPLIDVTGERGFIDMGISRHATVSQALATRRRRQHRSSSLNQIENLLHTLRARGEVTNDDIPLWKLTGDEYRPLFQSNKTWMLIRENGVENSWHRGIWFRHSTPKYAFCAWLAIHNRLSTADRMQSWNTGTNTTCILCQDPMETRDHLFFSCGYSAEIWDALSKGLLKRRHTTSWTSLLSIISDTSQEKTTLFLVRYVFQATLHSIWQERNSRRHGEIPTLPRQLIQIIDKNVRNRIQAVRSMRDTKYEDALQTWFGARSI</sequence>
<protein>
    <recommendedName>
        <fullName evidence="1">Reverse transcriptase zinc-binding domain-containing protein</fullName>
    </recommendedName>
</protein>
<keyword evidence="3" id="KW-1185">Reference proteome</keyword>
<name>A0A6D2L2K7_9BRAS</name>
<feature type="domain" description="Reverse transcriptase zinc-binding" evidence="1">
    <location>
        <begin position="91"/>
        <end position="175"/>
    </location>
</feature>
<dbReference type="Pfam" id="PF13966">
    <property type="entry name" value="zf-RVT"/>
    <property type="match status" value="1"/>
</dbReference>
<dbReference type="AlphaFoldDB" id="A0A6D2L2K7"/>
<evidence type="ECO:0000313" key="2">
    <source>
        <dbReference type="EMBL" id="CAA7060821.1"/>
    </source>
</evidence>
<comment type="caution">
    <text evidence="2">The sequence shown here is derived from an EMBL/GenBank/DDBJ whole genome shotgun (WGS) entry which is preliminary data.</text>
</comment>
<evidence type="ECO:0000313" key="3">
    <source>
        <dbReference type="Proteomes" id="UP000467841"/>
    </source>
</evidence>
<dbReference type="EMBL" id="CACVBM020001840">
    <property type="protein sequence ID" value="CAA7060821.1"/>
    <property type="molecule type" value="Genomic_DNA"/>
</dbReference>
<reference evidence="2" key="1">
    <citation type="submission" date="2020-01" db="EMBL/GenBank/DDBJ databases">
        <authorList>
            <person name="Mishra B."/>
        </authorList>
    </citation>
    <scope>NUCLEOTIDE SEQUENCE [LARGE SCALE GENOMIC DNA]</scope>
</reference>
<dbReference type="PANTHER" id="PTHR33116">
    <property type="entry name" value="REVERSE TRANSCRIPTASE ZINC-BINDING DOMAIN-CONTAINING PROTEIN-RELATED-RELATED"/>
    <property type="match status" value="1"/>
</dbReference>
<evidence type="ECO:0000259" key="1">
    <source>
        <dbReference type="Pfam" id="PF13966"/>
    </source>
</evidence>
<dbReference type="OrthoDB" id="1071881at2759"/>
<dbReference type="InterPro" id="IPR026960">
    <property type="entry name" value="RVT-Znf"/>
</dbReference>
<dbReference type="PANTHER" id="PTHR33116:SF80">
    <property type="entry name" value="REVERSE TRANSCRIPTASE ZINC-BINDING DOMAIN-CONTAINING PROTEIN"/>
    <property type="match status" value="1"/>
</dbReference>
<organism evidence="2 3">
    <name type="scientific">Microthlaspi erraticum</name>
    <dbReference type="NCBI Taxonomy" id="1685480"/>
    <lineage>
        <taxon>Eukaryota</taxon>
        <taxon>Viridiplantae</taxon>
        <taxon>Streptophyta</taxon>
        <taxon>Embryophyta</taxon>
        <taxon>Tracheophyta</taxon>
        <taxon>Spermatophyta</taxon>
        <taxon>Magnoliopsida</taxon>
        <taxon>eudicotyledons</taxon>
        <taxon>Gunneridae</taxon>
        <taxon>Pentapetalae</taxon>
        <taxon>rosids</taxon>
        <taxon>malvids</taxon>
        <taxon>Brassicales</taxon>
        <taxon>Brassicaceae</taxon>
        <taxon>Coluteocarpeae</taxon>
        <taxon>Microthlaspi</taxon>
    </lineage>
</organism>
<accession>A0A6D2L2K7</accession>
<gene>
    <name evidence="2" type="ORF">MERR_LOCUS48057</name>
</gene>
<proteinExistence type="predicted"/>
<dbReference type="Proteomes" id="UP000467841">
    <property type="component" value="Unassembled WGS sequence"/>
</dbReference>